<evidence type="ECO:0000313" key="3">
    <source>
        <dbReference type="Proteomes" id="UP001352852"/>
    </source>
</evidence>
<name>A0ABU7EWD2_9TELE</name>
<reference evidence="2 3" key="1">
    <citation type="submission" date="2021-06" db="EMBL/GenBank/DDBJ databases">
        <authorList>
            <person name="Palmer J.M."/>
        </authorList>
    </citation>
    <scope>NUCLEOTIDE SEQUENCE [LARGE SCALE GENOMIC DNA]</scope>
    <source>
        <strain evidence="2 3">CL_MEX2019</strain>
        <tissue evidence="2">Muscle</tissue>
    </source>
</reference>
<feature type="region of interest" description="Disordered" evidence="1">
    <location>
        <begin position="1"/>
        <end position="82"/>
    </location>
</feature>
<feature type="compositionally biased region" description="Gly residues" evidence="1">
    <location>
        <begin position="38"/>
        <end position="54"/>
    </location>
</feature>
<comment type="caution">
    <text evidence="2">The sequence shown here is derived from an EMBL/GenBank/DDBJ whole genome shotgun (WGS) entry which is preliminary data.</text>
</comment>
<organism evidence="2 3">
    <name type="scientific">Characodon lateralis</name>
    <dbReference type="NCBI Taxonomy" id="208331"/>
    <lineage>
        <taxon>Eukaryota</taxon>
        <taxon>Metazoa</taxon>
        <taxon>Chordata</taxon>
        <taxon>Craniata</taxon>
        <taxon>Vertebrata</taxon>
        <taxon>Euteleostomi</taxon>
        <taxon>Actinopterygii</taxon>
        <taxon>Neopterygii</taxon>
        <taxon>Teleostei</taxon>
        <taxon>Neoteleostei</taxon>
        <taxon>Acanthomorphata</taxon>
        <taxon>Ovalentaria</taxon>
        <taxon>Atherinomorphae</taxon>
        <taxon>Cyprinodontiformes</taxon>
        <taxon>Goodeidae</taxon>
        <taxon>Characodon</taxon>
    </lineage>
</organism>
<keyword evidence="3" id="KW-1185">Reference proteome</keyword>
<evidence type="ECO:0000256" key="1">
    <source>
        <dbReference type="SAM" id="MobiDB-lite"/>
    </source>
</evidence>
<protein>
    <submittedName>
        <fullName evidence="2">Uncharacterized protein</fullName>
    </submittedName>
</protein>
<feature type="compositionally biased region" description="Low complexity" evidence="1">
    <location>
        <begin position="73"/>
        <end position="82"/>
    </location>
</feature>
<dbReference type="EMBL" id="JAHUTJ010067851">
    <property type="protein sequence ID" value="MED6291326.1"/>
    <property type="molecule type" value="Genomic_DNA"/>
</dbReference>
<evidence type="ECO:0000313" key="2">
    <source>
        <dbReference type="EMBL" id="MED6291326.1"/>
    </source>
</evidence>
<accession>A0ABU7EWD2</accession>
<sequence>MDPRRPQSKTKTNIQPGWAEGDLEGGQEPKTKQPDQGGRSGPRNGGKSSGGQPGGRPWPTQSLGGRRRRSWRTTKSSSVNVS</sequence>
<gene>
    <name evidence="2" type="ORF">CHARACLAT_022405</name>
</gene>
<dbReference type="Proteomes" id="UP001352852">
    <property type="component" value="Unassembled WGS sequence"/>
</dbReference>
<proteinExistence type="predicted"/>